<evidence type="ECO:0000313" key="4">
    <source>
        <dbReference type="Proteomes" id="UP000199031"/>
    </source>
</evidence>
<dbReference type="PANTHER" id="PTHR43000">
    <property type="entry name" value="DTDP-D-GLUCOSE 4,6-DEHYDRATASE-RELATED"/>
    <property type="match status" value="1"/>
</dbReference>
<dbReference type="RefSeq" id="WP_090656928.1">
    <property type="nucleotide sequence ID" value="NZ_FOXQ01000003.1"/>
</dbReference>
<accession>A0A1I5UEW6</accession>
<name>A0A1I5UEW6_9BACT</name>
<dbReference type="AlphaFoldDB" id="A0A1I5UEW6"/>
<sequence>MKILVTGATGFIGNYVINELLKYDVEIIATSLSEEKARQQTWFQNVQYISFNFKQFDALTNYFLFFNQPDIVIHLTWEGLPNYKALFHTEINLPVHKALLENFIKNGLKNITVAGTCLEYGMQEGCLSEDLQTFPLSNYAIAKDELRKYLEQLQEQYSFSLKWVRLFYMFGKGQNPNALLSQLDRALQNGDTIFNMSGGEQVRDYLPVKVVAEIIVKLALQCKVEGAINCCSGKPVSVKNFVENYLHEMGKNIKLNFGYYPYTDYEPMHFWGSTKKLKEALS</sequence>
<dbReference type="Proteomes" id="UP000199031">
    <property type="component" value="Unassembled WGS sequence"/>
</dbReference>
<evidence type="ECO:0000256" key="1">
    <source>
        <dbReference type="ARBA" id="ARBA00007637"/>
    </source>
</evidence>
<dbReference type="Gene3D" id="3.40.50.720">
    <property type="entry name" value="NAD(P)-binding Rossmann-like Domain"/>
    <property type="match status" value="1"/>
</dbReference>
<dbReference type="SUPFAM" id="SSF51735">
    <property type="entry name" value="NAD(P)-binding Rossmann-fold domains"/>
    <property type="match status" value="1"/>
</dbReference>
<dbReference type="STRING" id="1465490.SAMN05444277_103251"/>
<dbReference type="Pfam" id="PF01370">
    <property type="entry name" value="Epimerase"/>
    <property type="match status" value="1"/>
</dbReference>
<protein>
    <submittedName>
        <fullName evidence="3">dTDP-6-deoxy-L-talose 4-dehydrogenase (NAD+)</fullName>
    </submittedName>
</protein>
<dbReference type="InterPro" id="IPR001509">
    <property type="entry name" value="Epimerase_deHydtase"/>
</dbReference>
<organism evidence="3 4">
    <name type="scientific">Parafilimonas terrae</name>
    <dbReference type="NCBI Taxonomy" id="1465490"/>
    <lineage>
        <taxon>Bacteria</taxon>
        <taxon>Pseudomonadati</taxon>
        <taxon>Bacteroidota</taxon>
        <taxon>Chitinophagia</taxon>
        <taxon>Chitinophagales</taxon>
        <taxon>Chitinophagaceae</taxon>
        <taxon>Parafilimonas</taxon>
    </lineage>
</organism>
<feature type="domain" description="NAD-dependent epimerase/dehydratase" evidence="2">
    <location>
        <begin position="3"/>
        <end position="223"/>
    </location>
</feature>
<evidence type="ECO:0000259" key="2">
    <source>
        <dbReference type="Pfam" id="PF01370"/>
    </source>
</evidence>
<reference evidence="3 4" key="1">
    <citation type="submission" date="2016-10" db="EMBL/GenBank/DDBJ databases">
        <authorList>
            <person name="de Groot N.N."/>
        </authorList>
    </citation>
    <scope>NUCLEOTIDE SEQUENCE [LARGE SCALE GENOMIC DNA]</scope>
    <source>
        <strain evidence="3 4">DSM 28286</strain>
    </source>
</reference>
<dbReference type="CDD" id="cd08946">
    <property type="entry name" value="SDR_e"/>
    <property type="match status" value="1"/>
</dbReference>
<keyword evidence="4" id="KW-1185">Reference proteome</keyword>
<gene>
    <name evidence="3" type="ORF">SAMN05444277_103251</name>
</gene>
<evidence type="ECO:0000313" key="3">
    <source>
        <dbReference type="EMBL" id="SFP93814.1"/>
    </source>
</evidence>
<comment type="similarity">
    <text evidence="1">Belongs to the NAD(P)-dependent epimerase/dehydratase family.</text>
</comment>
<dbReference type="EMBL" id="FOXQ01000003">
    <property type="protein sequence ID" value="SFP93814.1"/>
    <property type="molecule type" value="Genomic_DNA"/>
</dbReference>
<dbReference type="OrthoDB" id="9803010at2"/>
<dbReference type="InterPro" id="IPR036291">
    <property type="entry name" value="NAD(P)-bd_dom_sf"/>
</dbReference>
<proteinExistence type="inferred from homology"/>